<organism evidence="1 2">
    <name type="scientific">Strongylus vulgaris</name>
    <name type="common">Blood worm</name>
    <dbReference type="NCBI Taxonomy" id="40348"/>
    <lineage>
        <taxon>Eukaryota</taxon>
        <taxon>Metazoa</taxon>
        <taxon>Ecdysozoa</taxon>
        <taxon>Nematoda</taxon>
        <taxon>Chromadorea</taxon>
        <taxon>Rhabditida</taxon>
        <taxon>Rhabditina</taxon>
        <taxon>Rhabditomorpha</taxon>
        <taxon>Strongyloidea</taxon>
        <taxon>Strongylidae</taxon>
        <taxon>Strongylus</taxon>
    </lineage>
</organism>
<reference evidence="1 2" key="1">
    <citation type="submission" date="2018-11" db="EMBL/GenBank/DDBJ databases">
        <authorList>
            <consortium name="Pathogen Informatics"/>
        </authorList>
    </citation>
    <scope>NUCLEOTIDE SEQUENCE [LARGE SCALE GENOMIC DNA]</scope>
</reference>
<evidence type="ECO:0000313" key="1">
    <source>
        <dbReference type="EMBL" id="VDM67599.1"/>
    </source>
</evidence>
<name>A0A3P7IL16_STRVU</name>
<proteinExistence type="predicted"/>
<dbReference type="AlphaFoldDB" id="A0A3P7IL16"/>
<evidence type="ECO:0000313" key="2">
    <source>
        <dbReference type="Proteomes" id="UP000270094"/>
    </source>
</evidence>
<accession>A0A3P7IL16</accession>
<sequence>MVLLTGHLSGTIQQWFRIHLIRAKVLSNRKLEKKTCHIGGRKEVLHDGVRSQKLLTTCDGSIKEDPTMDYGMLFRELSACAKSASLSRIRNLERISKATKDLLRRRRALRLDPTASHLK</sequence>
<protein>
    <submittedName>
        <fullName evidence="1">Uncharacterized protein</fullName>
    </submittedName>
</protein>
<keyword evidence="2" id="KW-1185">Reference proteome</keyword>
<dbReference type="EMBL" id="UYYB01005991">
    <property type="protein sequence ID" value="VDM67599.1"/>
    <property type="molecule type" value="Genomic_DNA"/>
</dbReference>
<gene>
    <name evidence="1" type="ORF">SVUK_LOCUS2597</name>
</gene>
<dbReference type="Proteomes" id="UP000270094">
    <property type="component" value="Unassembled WGS sequence"/>
</dbReference>